<dbReference type="HOGENOM" id="CLU_2298751_0_0_1"/>
<feature type="non-terminal residue" evidence="2">
    <location>
        <position position="101"/>
    </location>
</feature>
<evidence type="ECO:0000256" key="1">
    <source>
        <dbReference type="SAM" id="MobiDB-lite"/>
    </source>
</evidence>
<dbReference type="InParanoid" id="A7T8S4"/>
<proteinExistence type="predicted"/>
<organism evidence="2 3">
    <name type="scientific">Nematostella vectensis</name>
    <name type="common">Starlet sea anemone</name>
    <dbReference type="NCBI Taxonomy" id="45351"/>
    <lineage>
        <taxon>Eukaryota</taxon>
        <taxon>Metazoa</taxon>
        <taxon>Cnidaria</taxon>
        <taxon>Anthozoa</taxon>
        <taxon>Hexacorallia</taxon>
        <taxon>Actiniaria</taxon>
        <taxon>Edwardsiidae</taxon>
        <taxon>Nematostella</taxon>
    </lineage>
</organism>
<dbReference type="AlphaFoldDB" id="A7T8S4"/>
<dbReference type="PhylomeDB" id="A7T8S4"/>
<dbReference type="EMBL" id="DS472883">
    <property type="protein sequence ID" value="EDO27611.1"/>
    <property type="molecule type" value="Genomic_DNA"/>
</dbReference>
<gene>
    <name evidence="2" type="ORF">NEMVEDRAFT_v1g223907</name>
</gene>
<protein>
    <submittedName>
        <fullName evidence="2">Uncharacterized protein</fullName>
    </submittedName>
</protein>
<evidence type="ECO:0000313" key="3">
    <source>
        <dbReference type="Proteomes" id="UP000001593"/>
    </source>
</evidence>
<dbReference type="Proteomes" id="UP000001593">
    <property type="component" value="Unassembled WGS sequence"/>
</dbReference>
<evidence type="ECO:0000313" key="2">
    <source>
        <dbReference type="EMBL" id="EDO27611.1"/>
    </source>
</evidence>
<sequence length="101" mass="11715">HESSNKTPHSVFGDVTPTGPLSPSSCRLLKEFALRYGVGELYRRLVHLKYMAEHFESEAWYIKHVTDLLENVMSLVTRTPEIYVKEEVSLTMFRKKVTMLL</sequence>
<reference evidence="2 3" key="1">
    <citation type="journal article" date="2007" name="Science">
        <title>Sea anemone genome reveals ancestral eumetazoan gene repertoire and genomic organization.</title>
        <authorList>
            <person name="Putnam N.H."/>
            <person name="Srivastava M."/>
            <person name="Hellsten U."/>
            <person name="Dirks B."/>
            <person name="Chapman J."/>
            <person name="Salamov A."/>
            <person name="Terry A."/>
            <person name="Shapiro H."/>
            <person name="Lindquist E."/>
            <person name="Kapitonov V.V."/>
            <person name="Jurka J."/>
            <person name="Genikhovich G."/>
            <person name="Grigoriev I.V."/>
            <person name="Lucas S.M."/>
            <person name="Steele R.E."/>
            <person name="Finnerty J.R."/>
            <person name="Technau U."/>
            <person name="Martindale M.Q."/>
            <person name="Rokhsar D.S."/>
        </authorList>
    </citation>
    <scope>NUCLEOTIDE SEQUENCE [LARGE SCALE GENOMIC DNA]</scope>
    <source>
        <strain evidence="3">CH2 X CH6</strain>
    </source>
</reference>
<accession>A7T8S4</accession>
<keyword evidence="3" id="KW-1185">Reference proteome</keyword>
<feature type="region of interest" description="Disordered" evidence="1">
    <location>
        <begin position="1"/>
        <end position="23"/>
    </location>
</feature>
<name>A7T8S4_NEMVE</name>